<organism evidence="1 3">
    <name type="scientific">Serratia nevei</name>
    <dbReference type="NCBI Taxonomy" id="2703794"/>
    <lineage>
        <taxon>Bacteria</taxon>
        <taxon>Pseudomonadati</taxon>
        <taxon>Pseudomonadota</taxon>
        <taxon>Gammaproteobacteria</taxon>
        <taxon>Enterobacterales</taxon>
        <taxon>Yersiniaceae</taxon>
        <taxon>Serratia</taxon>
    </lineage>
</organism>
<name>A0AAW6X6W8_9GAMM</name>
<evidence type="ECO:0000313" key="1">
    <source>
        <dbReference type="EMBL" id="MDK4768945.1"/>
    </source>
</evidence>
<dbReference type="EMBL" id="JARTOI010000075">
    <property type="protein sequence ID" value="MDK5173754.1"/>
    <property type="molecule type" value="Genomic_DNA"/>
</dbReference>
<evidence type="ECO:0000313" key="3">
    <source>
        <dbReference type="Proteomes" id="UP001173597"/>
    </source>
</evidence>
<dbReference type="GeneID" id="69758057"/>
<dbReference type="RefSeq" id="WP_162180130.1">
    <property type="nucleotide sequence ID" value="NZ_CP109740.1"/>
</dbReference>
<sequence length="52" mass="5583">MACPEPIAAKVLAFHGKSASYAFNVLADLKAAGASYARRNIIADMFRRLGVK</sequence>
<protein>
    <submittedName>
        <fullName evidence="1">Uncharacterized protein</fullName>
    </submittedName>
</protein>
<accession>A0AAW6X6W8</accession>
<dbReference type="Proteomes" id="UP001173597">
    <property type="component" value="Unassembled WGS sequence"/>
</dbReference>
<evidence type="ECO:0000313" key="4">
    <source>
        <dbReference type="Proteomes" id="UP001174748"/>
    </source>
</evidence>
<keyword evidence="4" id="KW-1185">Reference proteome</keyword>
<dbReference type="Proteomes" id="UP001174748">
    <property type="component" value="Unassembled WGS sequence"/>
</dbReference>
<dbReference type="AlphaFoldDB" id="A0AAW6X6W8"/>
<proteinExistence type="predicted"/>
<dbReference type="EMBL" id="JARTLO010000048">
    <property type="protein sequence ID" value="MDK4768945.1"/>
    <property type="molecule type" value="Genomic_DNA"/>
</dbReference>
<comment type="caution">
    <text evidence="1">The sequence shown here is derived from an EMBL/GenBank/DDBJ whole genome shotgun (WGS) entry which is preliminary data.</text>
</comment>
<evidence type="ECO:0000313" key="2">
    <source>
        <dbReference type="EMBL" id="MDK5173754.1"/>
    </source>
</evidence>
<reference evidence="1" key="1">
    <citation type="submission" date="2023-01" db="EMBL/GenBank/DDBJ databases">
        <title>Genomic dissection of endemic carbapenem resistance: metallo-beta-lactamase gene dissemination through clonal, plasmid and integron transfer pathways.</title>
        <authorList>
            <person name="Macesic N."/>
        </authorList>
    </citation>
    <scope>NUCLEOTIDE SEQUENCE</scope>
    <source>
        <strain evidence="2">CPO382</strain>
        <strain evidence="1">CPO573</strain>
    </source>
</reference>
<gene>
    <name evidence="1" type="ORF">P9854_24585</name>
    <name evidence="2" type="ORF">P9921_25250</name>
</gene>